<dbReference type="EMBL" id="JAQOSO010000032">
    <property type="protein sequence ID" value="MDJ1173921.1"/>
    <property type="molecule type" value="Genomic_DNA"/>
</dbReference>
<dbReference type="Pfam" id="PF01471">
    <property type="entry name" value="PG_binding_1"/>
    <property type="match status" value="3"/>
</dbReference>
<reference evidence="2 3" key="1">
    <citation type="submission" date="2023-01" db="EMBL/GenBank/DDBJ databases">
        <title>Novel diversity within Roseofilum (Cyanobacteria; Desertifilaceae) from marine benthic mats with descriptions of four novel species.</title>
        <authorList>
            <person name="Wang Y."/>
            <person name="Berthold D.E."/>
            <person name="Hu J."/>
            <person name="Lefler F.W."/>
            <person name="Laughinghouse H.D. IV."/>
        </authorList>
    </citation>
    <scope>NUCLEOTIDE SEQUENCE [LARGE SCALE GENOMIC DNA]</scope>
    <source>
        <strain evidence="2 3">BLCC-M114</strain>
    </source>
</reference>
<dbReference type="PANTHER" id="PTHR41533">
    <property type="entry name" value="L,D-TRANSPEPTIDASE HI_1667-RELATED"/>
    <property type="match status" value="1"/>
</dbReference>
<comment type="caution">
    <text evidence="2">The sequence shown here is derived from an EMBL/GenBank/DDBJ whole genome shotgun (WGS) entry which is preliminary data.</text>
</comment>
<evidence type="ECO:0000313" key="3">
    <source>
        <dbReference type="Proteomes" id="UP001235849"/>
    </source>
</evidence>
<dbReference type="InterPro" id="IPR036365">
    <property type="entry name" value="PGBD-like_sf"/>
</dbReference>
<name>A0ABT7B471_9CYAN</name>
<dbReference type="RefSeq" id="WP_283766263.1">
    <property type="nucleotide sequence ID" value="NZ_JAQOSO010000032.1"/>
</dbReference>
<dbReference type="SUPFAM" id="SSF47090">
    <property type="entry name" value="PGBD-like"/>
    <property type="match status" value="3"/>
</dbReference>
<keyword evidence="3" id="KW-1185">Reference proteome</keyword>
<evidence type="ECO:0000259" key="1">
    <source>
        <dbReference type="Pfam" id="PF01471"/>
    </source>
</evidence>
<gene>
    <name evidence="2" type="ORF">PMG25_07420</name>
</gene>
<dbReference type="InterPro" id="IPR052905">
    <property type="entry name" value="LD-transpeptidase_YkuD-like"/>
</dbReference>
<sequence length="245" mass="26796">MYHIPYSLFPIPYSLARSAIGSQFIRVLLTTTLIIGSVTLSVQALEMGEDGPQVRELQEQLQRLGYFNLQPTGLFRELTRDAVIRFQEDQGLIPDGIVGAQTWSRLRSAGTGRSTLDNSPLLQRGDQGPQVTALQEKLMATGFFNGPITGLYGSLTEEAVRSYQQSQGLTPDGIYGRRTQARLENGAPMGNALSAGSDPHVLELQRRLKARGFYDGPLDGILGPQTEAAISRAQESYGISPEDIR</sequence>
<dbReference type="Gene3D" id="1.10.101.10">
    <property type="entry name" value="PGBD-like superfamily/PGBD"/>
    <property type="match status" value="3"/>
</dbReference>
<accession>A0ABT7B471</accession>
<protein>
    <submittedName>
        <fullName evidence="2">Peptidoglycan-binding protein</fullName>
    </submittedName>
</protein>
<dbReference type="InterPro" id="IPR036366">
    <property type="entry name" value="PGBDSf"/>
</dbReference>
<feature type="domain" description="Peptidoglycan binding-like" evidence="1">
    <location>
        <begin position="127"/>
        <end position="183"/>
    </location>
</feature>
<dbReference type="PANTHER" id="PTHR41533:SF1">
    <property type="entry name" value="L,D-TRANSPEPTIDASE YCBB-RELATED"/>
    <property type="match status" value="1"/>
</dbReference>
<proteinExistence type="predicted"/>
<feature type="domain" description="Peptidoglycan binding-like" evidence="1">
    <location>
        <begin position="198"/>
        <end position="241"/>
    </location>
</feature>
<feature type="domain" description="Peptidoglycan binding-like" evidence="1">
    <location>
        <begin position="51"/>
        <end position="106"/>
    </location>
</feature>
<organism evidence="2 3">
    <name type="scientific">Roseofilum capinflatum BLCC-M114</name>
    <dbReference type="NCBI Taxonomy" id="3022440"/>
    <lineage>
        <taxon>Bacteria</taxon>
        <taxon>Bacillati</taxon>
        <taxon>Cyanobacteriota</taxon>
        <taxon>Cyanophyceae</taxon>
        <taxon>Desertifilales</taxon>
        <taxon>Desertifilaceae</taxon>
        <taxon>Roseofilum</taxon>
        <taxon>Roseofilum capinflatum</taxon>
    </lineage>
</organism>
<dbReference type="Proteomes" id="UP001235849">
    <property type="component" value="Unassembled WGS sequence"/>
</dbReference>
<dbReference type="InterPro" id="IPR002477">
    <property type="entry name" value="Peptidoglycan-bd-like"/>
</dbReference>
<evidence type="ECO:0000313" key="2">
    <source>
        <dbReference type="EMBL" id="MDJ1173921.1"/>
    </source>
</evidence>